<proteinExistence type="predicted"/>
<dbReference type="Proteomes" id="UP000050795">
    <property type="component" value="Unassembled WGS sequence"/>
</dbReference>
<organism evidence="4 5">
    <name type="scientific">Trichobilharzia regenti</name>
    <name type="common">Nasal bird schistosome</name>
    <dbReference type="NCBI Taxonomy" id="157069"/>
    <lineage>
        <taxon>Eukaryota</taxon>
        <taxon>Metazoa</taxon>
        <taxon>Spiralia</taxon>
        <taxon>Lophotrochozoa</taxon>
        <taxon>Platyhelminthes</taxon>
        <taxon>Trematoda</taxon>
        <taxon>Digenea</taxon>
        <taxon>Strigeidida</taxon>
        <taxon>Schistosomatoidea</taxon>
        <taxon>Schistosomatidae</taxon>
        <taxon>Trichobilharzia</taxon>
    </lineage>
</organism>
<dbReference type="PANTHER" id="PTHR37984">
    <property type="entry name" value="PROTEIN CBG26694"/>
    <property type="match status" value="1"/>
</dbReference>
<dbReference type="PROSITE" id="PS50158">
    <property type="entry name" value="ZF_CCHC"/>
    <property type="match status" value="1"/>
</dbReference>
<keyword evidence="1" id="KW-0863">Zinc-finger</keyword>
<dbReference type="Gene3D" id="4.10.60.10">
    <property type="entry name" value="Zinc finger, CCHC-type"/>
    <property type="match status" value="1"/>
</dbReference>
<dbReference type="PANTHER" id="PTHR37984:SF5">
    <property type="entry name" value="PROTEIN NYNRIN-LIKE"/>
    <property type="match status" value="1"/>
</dbReference>
<keyword evidence="4" id="KW-1185">Reference proteome</keyword>
<dbReference type="AlphaFoldDB" id="A0AA85IQM9"/>
<dbReference type="SMART" id="SM00343">
    <property type="entry name" value="ZnF_C2HC"/>
    <property type="match status" value="2"/>
</dbReference>
<evidence type="ECO:0000313" key="5">
    <source>
        <dbReference type="WBParaSite" id="TREG1_113340.1"/>
    </source>
</evidence>
<dbReference type="InterPro" id="IPR036875">
    <property type="entry name" value="Znf_CCHC_sf"/>
</dbReference>
<reference evidence="5" key="2">
    <citation type="submission" date="2023-11" db="UniProtKB">
        <authorList>
            <consortium name="WormBaseParasite"/>
        </authorList>
    </citation>
    <scope>IDENTIFICATION</scope>
</reference>
<keyword evidence="1" id="KW-0479">Metal-binding</keyword>
<dbReference type="GO" id="GO:0008270">
    <property type="term" value="F:zinc ion binding"/>
    <property type="evidence" value="ECO:0007669"/>
    <property type="project" value="UniProtKB-KW"/>
</dbReference>
<accession>A0AA85IQM9</accession>
<dbReference type="InterPro" id="IPR001878">
    <property type="entry name" value="Znf_CCHC"/>
</dbReference>
<keyword evidence="1" id="KW-0862">Zinc</keyword>
<evidence type="ECO:0000256" key="1">
    <source>
        <dbReference type="PROSITE-ProRule" id="PRU00047"/>
    </source>
</evidence>
<evidence type="ECO:0000256" key="2">
    <source>
        <dbReference type="SAM" id="Coils"/>
    </source>
</evidence>
<dbReference type="WBParaSite" id="TREG1_113340.1">
    <property type="protein sequence ID" value="TREG1_113340.1"/>
    <property type="gene ID" value="TREG1_113340"/>
</dbReference>
<keyword evidence="2" id="KW-0175">Coiled coil</keyword>
<sequence>MELSNLGKFPLNGSPREIADYLECFDAWCISKNVRDDKIPAHFITAIGLDAYSLVKNLAFPDKPISMPYAKLRELLIDHFHVTTFETRERAQFNKLVRSPNQKIRDFILQLQIQASKCNFGDQLHTQLRDRLIAGINIPKLEKELIQIPSCTFQTAKDVCITYEDVNNEYSAPTTSMSDVMLSKVENTSGNGKQSKLPSTGNRMQREIKNIKPCFSCGKLHLRSTCRFRGAKCHKCGKVGHIKTVCRSSSTYVAQHSYNSPKLSSKMESMCLSTFQNTQANPTKTSTASSATQVSTVFKNEVAKLQCELSKARKDLNEMREQLNKIEELLHMHRLRLVNPEHTSTRESPAKLFKSRILKKHLMSTTSNVHYYKDNNYRPSVGIILQKMGNRVVKILDIKDHSVHNGHLDKVTINEVGRSNYNIIDSANNPDFVDNSEISPDNTDENNITESVRRSQLLASKPRHRYKYARRYSRCGGCGD</sequence>
<feature type="domain" description="CCHC-type" evidence="3">
    <location>
        <begin position="232"/>
        <end position="248"/>
    </location>
</feature>
<protein>
    <recommendedName>
        <fullName evidence="3">CCHC-type domain-containing protein</fullName>
    </recommendedName>
</protein>
<dbReference type="InterPro" id="IPR050951">
    <property type="entry name" value="Retrovirus_Pol_polyprotein"/>
</dbReference>
<dbReference type="SUPFAM" id="SSF57756">
    <property type="entry name" value="Retrovirus zinc finger-like domains"/>
    <property type="match status" value="1"/>
</dbReference>
<evidence type="ECO:0000259" key="3">
    <source>
        <dbReference type="PROSITE" id="PS50158"/>
    </source>
</evidence>
<reference evidence="4" key="1">
    <citation type="submission" date="2022-06" db="EMBL/GenBank/DDBJ databases">
        <authorList>
            <person name="Berger JAMES D."/>
            <person name="Berger JAMES D."/>
        </authorList>
    </citation>
    <scope>NUCLEOTIDE SEQUENCE [LARGE SCALE GENOMIC DNA]</scope>
</reference>
<name>A0AA85IQM9_TRIRE</name>
<dbReference type="GO" id="GO:0003676">
    <property type="term" value="F:nucleic acid binding"/>
    <property type="evidence" value="ECO:0007669"/>
    <property type="project" value="InterPro"/>
</dbReference>
<evidence type="ECO:0000313" key="4">
    <source>
        <dbReference type="Proteomes" id="UP000050795"/>
    </source>
</evidence>
<feature type="coiled-coil region" evidence="2">
    <location>
        <begin position="302"/>
        <end position="336"/>
    </location>
</feature>